<dbReference type="InterPro" id="IPR015797">
    <property type="entry name" value="NUDIX_hydrolase-like_dom_sf"/>
</dbReference>
<comment type="cofactor">
    <cofactor evidence="1">
        <name>Mg(2+)</name>
        <dbReference type="ChEBI" id="CHEBI:18420"/>
    </cofactor>
</comment>
<reference evidence="4 5" key="1">
    <citation type="submission" date="2017-06" db="EMBL/GenBank/DDBJ databases">
        <authorList>
            <person name="Kim H.J."/>
            <person name="Triplett B.A."/>
        </authorList>
    </citation>
    <scope>NUCLEOTIDE SEQUENCE [LARGE SCALE GENOMIC DNA]</scope>
    <source>
        <strain evidence="4 5">DSM 45207</strain>
    </source>
</reference>
<name>A0A238VNS9_9PSEU</name>
<accession>A0A238VNS9</accession>
<dbReference type="EMBL" id="FZNW01000003">
    <property type="protein sequence ID" value="SNR35807.1"/>
    <property type="molecule type" value="Genomic_DNA"/>
</dbReference>
<dbReference type="Proteomes" id="UP000198348">
    <property type="component" value="Unassembled WGS sequence"/>
</dbReference>
<dbReference type="AlphaFoldDB" id="A0A238VNS9"/>
<keyword evidence="5" id="KW-1185">Reference proteome</keyword>
<dbReference type="InterPro" id="IPR000086">
    <property type="entry name" value="NUDIX_hydrolase_dom"/>
</dbReference>
<dbReference type="Pfam" id="PF00293">
    <property type="entry name" value="NUDIX"/>
    <property type="match status" value="1"/>
</dbReference>
<dbReference type="Gene3D" id="3.90.79.10">
    <property type="entry name" value="Nucleoside Triphosphate Pyrophosphohydrolase"/>
    <property type="match status" value="1"/>
</dbReference>
<dbReference type="RefSeq" id="WP_089300010.1">
    <property type="nucleotide sequence ID" value="NZ_FZNW01000003.1"/>
</dbReference>
<evidence type="ECO:0000256" key="2">
    <source>
        <dbReference type="ARBA" id="ARBA00022801"/>
    </source>
</evidence>
<organism evidence="4 5">
    <name type="scientific">Haloechinothrix alba</name>
    <dbReference type="NCBI Taxonomy" id="664784"/>
    <lineage>
        <taxon>Bacteria</taxon>
        <taxon>Bacillati</taxon>
        <taxon>Actinomycetota</taxon>
        <taxon>Actinomycetes</taxon>
        <taxon>Pseudonocardiales</taxon>
        <taxon>Pseudonocardiaceae</taxon>
        <taxon>Haloechinothrix</taxon>
    </lineage>
</organism>
<dbReference type="PANTHER" id="PTHR43046">
    <property type="entry name" value="GDP-MANNOSE MANNOSYL HYDROLASE"/>
    <property type="match status" value="1"/>
</dbReference>
<keyword evidence="2" id="KW-0378">Hydrolase</keyword>
<evidence type="ECO:0000313" key="5">
    <source>
        <dbReference type="Proteomes" id="UP000198348"/>
    </source>
</evidence>
<dbReference type="PANTHER" id="PTHR43046:SF2">
    <property type="entry name" value="8-OXO-DGTP DIPHOSPHATASE-RELATED"/>
    <property type="match status" value="1"/>
</dbReference>
<evidence type="ECO:0000259" key="3">
    <source>
        <dbReference type="PROSITE" id="PS51462"/>
    </source>
</evidence>
<feature type="domain" description="Nudix hydrolase" evidence="3">
    <location>
        <begin position="20"/>
        <end position="151"/>
    </location>
</feature>
<dbReference type="PROSITE" id="PS51462">
    <property type="entry name" value="NUDIX"/>
    <property type="match status" value="1"/>
</dbReference>
<dbReference type="GO" id="GO:0016787">
    <property type="term" value="F:hydrolase activity"/>
    <property type="evidence" value="ECO:0007669"/>
    <property type="project" value="UniProtKB-KW"/>
</dbReference>
<evidence type="ECO:0000313" key="4">
    <source>
        <dbReference type="EMBL" id="SNR35807.1"/>
    </source>
</evidence>
<protein>
    <submittedName>
        <fullName evidence="4">ADP-ribose pyrophosphatase YjhB, NUDIX family</fullName>
    </submittedName>
</protein>
<evidence type="ECO:0000256" key="1">
    <source>
        <dbReference type="ARBA" id="ARBA00001946"/>
    </source>
</evidence>
<gene>
    <name evidence="4" type="ORF">SAMN06265360_103151</name>
</gene>
<proteinExistence type="predicted"/>
<sequence>MFFDDGDGFVKCSCGRRHWGVHGAAGLLIVDPARGVLLQRRAWWLHHGRTWAIPGGALRSTESALQAAMREATEEAAVPREAVRFTASSIDDHGTWSYTTVLAATRTRVSERTSSAETAELSWIAPDEVDGYRLHRDFAAAWPELRAQLRRSLVLVVDGDTVARVPGTAPGPRGAPRPELTWQELTGLVRDGIGARDVGIGPGPHWRWWPRVELAVPGDGAPTDRAGIEVVPAGHGIGAAEHTLRMADRAVRSGEHVVVVTADDRVRAGAHRAGARTLDPRALRALARATG</sequence>
<dbReference type="OrthoDB" id="3404294at2"/>
<dbReference type="SUPFAM" id="SSF55811">
    <property type="entry name" value="Nudix"/>
    <property type="match status" value="1"/>
</dbReference>